<name>A0A521D660_SACCC</name>
<accession>A0A521D660</accession>
<organism evidence="1 2">
    <name type="scientific">Saccharicrinis carchari</name>
    <dbReference type="NCBI Taxonomy" id="1168039"/>
    <lineage>
        <taxon>Bacteria</taxon>
        <taxon>Pseudomonadati</taxon>
        <taxon>Bacteroidota</taxon>
        <taxon>Bacteroidia</taxon>
        <taxon>Marinilabiliales</taxon>
        <taxon>Marinilabiliaceae</taxon>
        <taxon>Saccharicrinis</taxon>
    </lineage>
</organism>
<protein>
    <submittedName>
        <fullName evidence="1">Uncharacterized protein</fullName>
    </submittedName>
</protein>
<sequence>MFTNIIFKEVLNSTSFFLVVTGKMDCLYGHFLHSLQ</sequence>
<gene>
    <name evidence="1" type="ORF">SAMN06265379_104287</name>
</gene>
<proteinExistence type="predicted"/>
<evidence type="ECO:0000313" key="1">
    <source>
        <dbReference type="EMBL" id="SMO67112.1"/>
    </source>
</evidence>
<dbReference type="EMBL" id="FXTB01000004">
    <property type="protein sequence ID" value="SMO67112.1"/>
    <property type="molecule type" value="Genomic_DNA"/>
</dbReference>
<dbReference type="Proteomes" id="UP000319040">
    <property type="component" value="Unassembled WGS sequence"/>
</dbReference>
<reference evidence="1 2" key="1">
    <citation type="submission" date="2017-05" db="EMBL/GenBank/DDBJ databases">
        <authorList>
            <person name="Varghese N."/>
            <person name="Submissions S."/>
        </authorList>
    </citation>
    <scope>NUCLEOTIDE SEQUENCE [LARGE SCALE GENOMIC DNA]</scope>
    <source>
        <strain evidence="1 2">DSM 27040</strain>
    </source>
</reference>
<evidence type="ECO:0000313" key="2">
    <source>
        <dbReference type="Proteomes" id="UP000319040"/>
    </source>
</evidence>
<keyword evidence="2" id="KW-1185">Reference proteome</keyword>
<dbReference type="AlphaFoldDB" id="A0A521D660"/>